<accession>A0A3S3TK92</accession>
<evidence type="ECO:0000313" key="1">
    <source>
        <dbReference type="EMBL" id="RVU02974.1"/>
    </source>
</evidence>
<dbReference type="EMBL" id="SACK01000001">
    <property type="protein sequence ID" value="RVU02974.1"/>
    <property type="molecule type" value="Genomic_DNA"/>
</dbReference>
<protein>
    <submittedName>
        <fullName evidence="1">Uncharacterized protein</fullName>
    </submittedName>
</protein>
<keyword evidence="2" id="KW-1185">Reference proteome</keyword>
<dbReference type="OrthoDB" id="1119084at2"/>
<name>A0A3S3TK92_9SPHI</name>
<sequence>MKNPLISYLRRLGSLISILALVVAVRAQSMTIPFIAAEKQFASHALAEGIKAAFLEHLDSAGIVVNAGQFVNGRKFYAQVSPETTEALFWQPAYARTNQAGTFGFTSGPYHYYADRRTFPVLSGYYFSIWKTDLEGRLKVFFDGGVNHSTAVPVKLADITPVLADTVQHGQLNWVNKGKGKPKTFRLFQNALVRKPLSAYQKYLNDAVLVLRPDQPFHTSAVGYLAYCARGRQPVFDYRHYQEGFDPQRQLYYQFGHLTGTAGKICGYFVRIWQLQKNRWKIVADVQQYEP</sequence>
<dbReference type="Proteomes" id="UP000282759">
    <property type="component" value="Unassembled WGS sequence"/>
</dbReference>
<dbReference type="RefSeq" id="WP_127703339.1">
    <property type="nucleotide sequence ID" value="NZ_SACK01000001.1"/>
</dbReference>
<dbReference type="SUPFAM" id="SSF54427">
    <property type="entry name" value="NTF2-like"/>
    <property type="match status" value="1"/>
</dbReference>
<evidence type="ECO:0000313" key="2">
    <source>
        <dbReference type="Proteomes" id="UP000282759"/>
    </source>
</evidence>
<proteinExistence type="predicted"/>
<reference evidence="1 2" key="1">
    <citation type="submission" date="2019-01" db="EMBL/GenBank/DDBJ databases">
        <authorList>
            <person name="Chen W.-M."/>
        </authorList>
    </citation>
    <scope>NUCLEOTIDE SEQUENCE [LARGE SCALE GENOMIC DNA]</scope>
    <source>
        <strain evidence="1 2">YBJ-36</strain>
    </source>
</reference>
<comment type="caution">
    <text evidence="1">The sequence shown here is derived from an EMBL/GenBank/DDBJ whole genome shotgun (WGS) entry which is preliminary data.</text>
</comment>
<organism evidence="1 2">
    <name type="scientific">Mucilaginibacter limnophilus</name>
    <dbReference type="NCBI Taxonomy" id="1932778"/>
    <lineage>
        <taxon>Bacteria</taxon>
        <taxon>Pseudomonadati</taxon>
        <taxon>Bacteroidota</taxon>
        <taxon>Sphingobacteriia</taxon>
        <taxon>Sphingobacteriales</taxon>
        <taxon>Sphingobacteriaceae</taxon>
        <taxon>Mucilaginibacter</taxon>
    </lineage>
</organism>
<dbReference type="InterPro" id="IPR032710">
    <property type="entry name" value="NTF2-like_dom_sf"/>
</dbReference>
<gene>
    <name evidence="1" type="ORF">EOD41_03300</name>
</gene>
<dbReference type="AlphaFoldDB" id="A0A3S3TK92"/>